<organism evidence="2 3">
    <name type="scientific">Xanthomarina spongicola</name>
    <dbReference type="NCBI Taxonomy" id="570520"/>
    <lineage>
        <taxon>Bacteria</taxon>
        <taxon>Pseudomonadati</taxon>
        <taxon>Bacteroidota</taxon>
        <taxon>Flavobacteriia</taxon>
        <taxon>Flavobacteriales</taxon>
        <taxon>Flavobacteriaceae</taxon>
        <taxon>Xanthomarina</taxon>
    </lineage>
</organism>
<sequence length="189" mass="22746">MNHKLSVLIFFVSSLFSVQAQELEIHEIKLKDTILKSTISDYIKETKTFDSEFNHIGYIIVVIKGLNNYNKEKDIFRIYNIYDSSYPLEKNDQDIMYPNYYTYVDDKLVLIYNDLNKEVFDYTFSCKSKKKMRTLMEPFLSPKIKSKDLPKNKLERDFIKDFREQYVRFRHTELIIIKDKEPIVIKNVH</sequence>
<gene>
    <name evidence="2" type="ORF">LX78_00649</name>
</gene>
<evidence type="ECO:0000256" key="1">
    <source>
        <dbReference type="SAM" id="SignalP"/>
    </source>
</evidence>
<evidence type="ECO:0000313" key="3">
    <source>
        <dbReference type="Proteomes" id="UP000245430"/>
    </source>
</evidence>
<dbReference type="AlphaFoldDB" id="A0A316DU47"/>
<dbReference type="OrthoDB" id="1429433at2"/>
<accession>A0A316DU47</accession>
<comment type="caution">
    <text evidence="2">The sequence shown here is derived from an EMBL/GenBank/DDBJ whole genome shotgun (WGS) entry which is preliminary data.</text>
</comment>
<evidence type="ECO:0000313" key="2">
    <source>
        <dbReference type="EMBL" id="PWK20942.1"/>
    </source>
</evidence>
<keyword evidence="3" id="KW-1185">Reference proteome</keyword>
<proteinExistence type="predicted"/>
<dbReference type="EMBL" id="QGGP01000001">
    <property type="protein sequence ID" value="PWK20942.1"/>
    <property type="molecule type" value="Genomic_DNA"/>
</dbReference>
<dbReference type="RefSeq" id="WP_109681185.1">
    <property type="nucleotide sequence ID" value="NZ_QGGP01000001.1"/>
</dbReference>
<reference evidence="2 3" key="1">
    <citation type="submission" date="2018-05" db="EMBL/GenBank/DDBJ databases">
        <title>Genomic Encyclopedia of Archaeal and Bacterial Type Strains, Phase II (KMG-II): from individual species to whole genera.</title>
        <authorList>
            <person name="Goeker M."/>
        </authorList>
    </citation>
    <scope>NUCLEOTIDE SEQUENCE [LARGE SCALE GENOMIC DNA]</scope>
    <source>
        <strain evidence="2 3">DSM 22637</strain>
    </source>
</reference>
<dbReference type="Proteomes" id="UP000245430">
    <property type="component" value="Unassembled WGS sequence"/>
</dbReference>
<protein>
    <submittedName>
        <fullName evidence="2">Uncharacterized protein</fullName>
    </submittedName>
</protein>
<feature type="chain" id="PRO_5016285900" evidence="1">
    <location>
        <begin position="21"/>
        <end position="189"/>
    </location>
</feature>
<name>A0A316DU47_9FLAO</name>
<keyword evidence="1" id="KW-0732">Signal</keyword>
<feature type="signal peptide" evidence="1">
    <location>
        <begin position="1"/>
        <end position="20"/>
    </location>
</feature>